<dbReference type="InterPro" id="IPR001343">
    <property type="entry name" value="Hemolysn_Ca-bd"/>
</dbReference>
<sequence length="5933" mass="615947">MAVAGGLSLNWMRTNVEAVVEEATLDAGGDVRLQATDDLTMNAFTVGGAGAGAVALAGYFAYNYIGGNPDDPTAETPNRLRAVIQGENARVTSAGDVSLLAKSESSINAYTLGASVAGVAALSGTVSLNFTRKDIRAEVKDATVIADGNILIQALDKSRIDSVSAQLNVAIKGGAAGLSVAYHDIQNSIVAGSQNATLETTEGNGGGIIILADSRSSNWAVLAGVSYGTFGAGAGITASSVIDNLAQARIDGGNVTADGNLVVHADTYDTSSIKLGAVAIGAVAIGGSVGVDLMGSDSEAWIGGGAVVLARGNASERNVALSWRGVESEIGGDDDEGRDRNVNWGEGEWDTEGRNGVVVLATSRMEFLTVAVAVAGGVTGAVAANVTVDGINGHTQAWIDNAEVTSNADVVVRALHHAEADSGGGSAAIDLTAAATAGVDVNLFGHQTHAWIDGSDFADGEVMVKANGELAVDALASVNFLSVVIGASIGGAGVAASGSATAVSLALDTRAYVENVRLQAQDIRVSADNQITGRFIAGAAAGSGGVGIGASLAVGLLNSTATAEVLGATLNATQDIDVVANQRMDMGVTVATGAAGLGAVAGAVSVMMADAVTVARVASSLDGRHSVLDAGRDIDVNATTTTLLNQRSSPADYLQAVGAAAVGGAGAGAAVDVMVLREQTRATVGDNARLTAGRDLDVQAELNRVLNSSAVAFSATAALSISGAISVISLGDGLSEENMEEVEELGALVDSSFSDFGDGSYAMQEESSEGDSGVDDENGFDEDEQGQLDDDFDTPSDAGNQNQSNRESTNKALEDLTFDIDFDVEAGQTVGDTAATVGRDAILSAGGDIGVEALEVLNVEIVSGGVAVSGAGSVGISIAVLELNGAVTATVGYGSSLTAGGDIRVTSHAELNSNLHAVGGAADLFISVGGQSTIILDRTVQQASLENAASPADAINIRTPESVMVSASADRDHQALAAGGAISSVAVGVSVGVVEISGATQAWIGEHAVLGDDGDLTNAVLLNDVTVSAASIDRVDLTVVAVAAGLTGAGTANVSTVSLSNQVEAWVGSGVTLTALGDVVISALHTPRVSVESLGVAVSAGVGIGASVVNATLGSQVVAQLGTPGSADSDISLRATNLSVAAGSVLLDGAPSLYAEAIGSAGGALLGINATVVNLRDNASAEALIGDTQTTREAFGDSDNNLVVLGHLRVASDLRTSLEGKALSVVGGLVAAGAAVVDIRHNVQSRARIGDGHLIGAERVSVAAVGHQQAELDTLAGSGGVAAGAGASNRLTQTATTTATLGASTLSVSASPGSEDTDAGLVLVRADQTFELESRILAAAGGVLAGAGAEATYHLSADTMAEVASGAVVTADTLDMLADSTVIRDRLAGAEDDTIRGVAGGAVAGAGAASDALFDLDTRVEVGQGASLATTQGDLRLEAFNDITFYEQINLTAGGLASGAGLTANLRDDDMAASVLIHDNAVLLSAGELVATARGTADISAVLLMDTYGAATVGVGDAKVILSPTNRIVMAEGVSATAFGDINFAAGGDVRGNRDQYALNASLDSFAGSLIPINNLNAQAEMDQTHRIDIQSGAELVGARDVTLFTERFGFSDMNAQAKGVSWVSAVGDAIDAALGSDGGSEILDGDISTNSYGHVTIDGKVQTGIDRELSLVLEMTNVQDEAFDINNELDRLRGELQPLLADSQALLVERAGLRNDLALLETQLGEFEEALEQLEDRLTELETAQAELEEDKSQREDDLANLQADREALVEERDVLDEDDPDNSSEIDDLNARIEQKDQDIAAKQDAIADVQADIDDKQNEIDAQQILVDDKLGEIAAKEGEISDKNEAIDAKQDEVDAKQAKVDDKQAAISAEEDKLDDLFSGGAGDFLQAREGYDDIGFSVGYSRAQTELIDELRDLRDRYSLYRNAGNAELVSFYESEIDRLEQRLVEDGFGEMQSDGTLVINEVDQLTVFIDDVWAQAGTVYVFADDLTGSGEVDAPGDASITILNTAPSRMVMGSTEIPQVVGGLYLNLTEVGDAEAITDLNDSLGAGITGLNPVGSEGATPRITVVNSYGVVFDEDGGTESQVLNALERGLGLEGMSNAERDAFLYDSNAYDSSPASSILYSAEGITRNVSGEIVSYAEGSLEIEGEFRAANLVLSSDGEISVRGLSQFNPGGNPDAQAVSVDGGDGRLSDGALDAVENSRGTAPNISAGVIVIDAEYVNLNGYIRAGEDSYQMVIGDADAQVIADHIASDSNSRILLTNASSGTSLAYYNPRTGQIEVEDIAIDGGRLDITGHVINTGNGLLEVLGGYGTIEVINNTDYTLAVGSLDVSRPGEGYLRIDDTYTGLHEYHYDANGGNTYTFKPQHDARYGFSVSADKTERRYAVAGSSSWAGISAFAADPETLNWGDTETSDGELQDALSYFYRNSGESGYEYSKTSMAPPDGEEDAGEWSELQMVDKWSESTWYGKKTNYAKFAQEKQSVVLHTHSVQANRDVEINFIGNQTGTLNVESQGDVVLIGDLANHNGTTSVTSGGEIRQSDDQRRDIRISGAEVVLRAEDGIGAGRAIELHNRLGLEAASAPPLRLDATTVRGSLSVNQLNGDIVVDRAHAAGDVSLTAAGSLLTGSLRGDADSHVQGRNISLLSEGSIGAGSANPLLIHQSGDGRLNAEARGDIALHQVSGDLGVERVTSSQGDVWLKVDGDLLDRNDDSRRDERTVEQLQGVWDRMGLIPGEDGGRIAEAKEELKQRKANEYQTYWNYRFATSEDVISGLEDGKTYHVKAIDEDGNILLGVEIEIEGEDNPLSEVVLSAPDIDADDPRAQHRLINEDGDAFTFDSLADITGDGLVAAGAGLAVGQSLTYRRAVEYDEHQGVILSDSERAAYREALLELEPELADDQAALEARIDGIAEDRTSVYRQLHEVYGVEDDGSTSELRELDYQASLTAAEEADIEASVKEWTEQELLSLIGAGLLQETTSTRTEIQAPNVDAAGDITLIAGGNIGVANGREVLDMEGGLAGLSEEERLLLSAAERQDVSYLKHAPQDANVNFVVGDTEDGLTTVSLNLTNGDDWDTQWFKPGETLDIDGRSLNFTENGLYYDIVSVDGGTMVLETALDVVAESGVDISLATVLLDPRDPDIPLEFDANGDPINIIKFISISLVEDLNINNGGEVFVEAGGSVYLGADAEEGEASVRLAKLEAGADARIKVSGSILAAQTLSGDLVLRSGDLILEAANGQIGSDAEAPLQLDLRDGATVTARAQDGIFLRALDSDLRVGTMFSQGGDVWLRADGSIVDGLNHDLINMLANNITLIAGDDIGSAGNFLEFATRPGGVVDAQADGDIYLDTVDGSMAIGYIEAGEHAHLRALQSIIGSNANELAGDVKATTLRLDTRIGGVGEANRLLAIMTDDDEGRLDIDAANSVFVREVLGAAELDRQGDLRLGQVKAGSDNTIALIFSEQGSILNALEDGEGENILTFGVRLIAEQNVGTEAKVITTRMGVLEGESRQGVVYLENSGALEIAESGMLAENDINITANSPIHVTEDVQSRSGDVTFKANAGDEDIVTFSNGVQVHANEGSVLVYAAEGIVIDHPGVLISATDNVEFHLQRPESGDPGSTSGFAKLATGTIEAGDTFLMQGGDSRGQSWTLGGDLTVNAPLIRAVSGEGDNTFVLGGTMTAPRFELHGGSGNDSITFNGEHRLDEAVIELGNGENHLTLGGAIKADALTVLGGQDDDHVTFDGNHRIADRLEVQLGEGNDTLRVHGTIDATGGSMRFDGNAGDDDLMLHADQLLGAIELLGGGGDNLLTVVELNDRDELLTLDGGAGSDVYRIITRQDASTNYEITVADSGAINDGVDYLFIEGRGYDGYDGSVSADDLSDVGNDAQDLFLIRSNFIARMEGDGDTGVVEGAAVERINYDDTMNGRVTVNGHEGNDVFVVDDTSALMTLDGGAGNDRFQIGQIFTDDPNATDEHGNYLSGIRGPEDEINVTSTTLGYLSYGNSEALVIYGGDGDDEFIVYSNKALLRMEGEDGNDDFIIRAFIAEDDIEIFGGGGDDNIEYNINAPVSIDGGSGYNTITVLGTERSDNFVITEDGVFGAGLNIGFDNIQRLRVDALEGDDTFFVLSTSPDVVTELIGGVGSSSFVIGGDVTGRVVSADPEGRSSLVTHTIRSGDEAYDSLLGDGLSVTVADPSRGAVVVEEPNGGTSVVQGGPASFFNLSLALPMDDDFIGATVTLTVSAAMASTNLRNKSADAETVRLALGEDGDYRQAITVDFEYRDDQGWVAVDGNGDVQSIYVKAPEDSLVSGTREVTVSYLARAQMDDGGELPEALKVLEQQAISNTMVTVYDSSQGDLVFGLPNGDRLQVIEGDDVGAPGSSFELRLSSAPEAGETVTVKLDLDERLRAQLADGTSLDNGIEFTDQNWDQPLTIQLQAVDDSEVQNRLDTRIGFTAESNKGSDSNFDGVEFGTVRVSVYDNDSPSLVVQQTDGSTRVTTEGGTDSYFLRLSKQPAEKVTVRLNSDGLTAFDWHDNARIIFESVLEEAVGVTAMPGAHAGPRLVLEDSDWQDLDLNVGMYLTLQDEDGETLDGTFRVNNVEDGTLHLTGEAHIDFNGEDAKQLTVTRVEAPAVVFDTDNWNQRVEIGLRADTHFVAAENTLNDMNFEPQPNLLDRIQGPLILEGGTSDTDRSLNEAIMLPYEREAYIERDDDESAVDEVAPENEDTNTLTLHADASMADLSGVLTSTFLSGLGMGEGDALEQRYTNALGEDITITTERGIQYHGFSVVELLLGSGNNELLIDLDKDAVIHDGDYALRDNSVGNAVLSREDASSWYADGFRRGDTLLMGDQRVDILDINIDGDLVLNRPMADLPKTASRIIREMPITVVHGGGNSELADGSVGGDHITVTGGYDAQLPLFVFGNTERSGERYSATGGPSALAQQFDLAGNNVLDASGATGGVVLVGGSGNDTLIGGSGNDQLFGGGGNNRLDASAGGNNHLYGNGSIDVDLSARLGQAERIMTLYSAESDVPHGTGDRLVAGDNSLMGGDGNDILIGDHGVIELEARDGTAGLRLLDSQRVVSVRSTDPGNVGNNQLSVSAGDNLLLGGGGNNVLTGSAGNDVLIGDHGDIVLASVNDPRRLTSVTTRADVTAGDNTLSAGEGDNVILGGEGSNTITAGDGNNLIAGDHADARFNAESVIVSFTSTFIGRGGDDSITTGTGNDWIIGGQGNDDITVAGGDNVVVGDHGRILAPAAIVTRAESLVTASPSGGDNAIRVGHGDDVILGGEGNNDITSDGGHNLIAGDLAEMRFDSEGVIVSFTSTFIGRGGDDTIITGIGNDWIIGGQGDDDITVAGGDNVVIGDNGRIQPVNGVRSIVESLDVSNATGGNNTIEVGAGRDQIIGGVGNDAITNAAGDSVIIGDVGRIDSDASGRYRVVETGDTRLGGNNRINGGSDRDVIFGGRGDDVIHAGEGDNVIAGDHAKASFNEQGVILSFTSLDIGSGGSDTISAGSGTDWIIGGQGDDDITVAGGDNVVIGDNGRIQPLNGVRSIVESLDVSNASGGNNTIAVGAGRDQIIGGVGNDVVTNVAGETVIIGDVGCIESDAAGRYVLAETGDTRLGGNNELNGGSDRDIMFGGRGDDILRGGDGDDILFGDFGKVTRSDTLITVESTDFFEGGNDELYLGGGRNIAIGGAGNDGFDGGFDNDTMIGEYARIRIELGGAREDVVSVVTLAQGRLDLIRQAQQDLYTDDEPTGESARSWLDATPGNLIGADASMIERDMPQRAATGMAGLRQLIDDWVSQQQGAGTSGSSSQAGAATTAVSPAAADAAPASDAQQDEGTVDEVDDMPVEAADEAPVVDAETPDVDDDVAIDEAPQADDELEQDAVAAAGLVAALASSTGWAMAKTQRSASDTRIDTLRREQAANDWQRMSDQSDED</sequence>
<dbReference type="InterPro" id="IPR047881">
    <property type="entry name" value="LktA_repeat"/>
</dbReference>
<dbReference type="InterPro" id="IPR011049">
    <property type="entry name" value="Serralysin-like_metalloprot_C"/>
</dbReference>
<evidence type="ECO:0000256" key="4">
    <source>
        <dbReference type="SAM" id="Coils"/>
    </source>
</evidence>
<dbReference type="EMBL" id="JARWAM010000017">
    <property type="protein sequence ID" value="MDR5907395.1"/>
    <property type="molecule type" value="Genomic_DNA"/>
</dbReference>
<proteinExistence type="predicted"/>
<keyword evidence="2" id="KW-0964">Secreted</keyword>
<evidence type="ECO:0000313" key="7">
    <source>
        <dbReference type="Proteomes" id="UP001251374"/>
    </source>
</evidence>
<keyword evidence="3" id="KW-0106">Calcium</keyword>
<dbReference type="InterPro" id="IPR018511">
    <property type="entry name" value="Hemolysin-typ_Ca-bd_CS"/>
</dbReference>
<feature type="coiled-coil region" evidence="4">
    <location>
        <begin position="1676"/>
        <end position="1878"/>
    </location>
</feature>
<feature type="region of interest" description="Disordered" evidence="5">
    <location>
        <begin position="5798"/>
        <end position="5838"/>
    </location>
</feature>
<comment type="subcellular location">
    <subcellularLocation>
        <location evidence="1">Secreted</location>
    </subcellularLocation>
</comment>
<dbReference type="NCBIfam" id="NF012206">
    <property type="entry name" value="LktA_tand_53"/>
    <property type="match status" value="5"/>
</dbReference>
<dbReference type="RefSeq" id="WP_309724714.1">
    <property type="nucleotide sequence ID" value="NZ_JARWAM010000017.1"/>
</dbReference>
<evidence type="ECO:0000313" key="6">
    <source>
        <dbReference type="EMBL" id="MDR5907395.1"/>
    </source>
</evidence>
<evidence type="ECO:0000256" key="1">
    <source>
        <dbReference type="ARBA" id="ARBA00004613"/>
    </source>
</evidence>
<dbReference type="Pfam" id="PF00353">
    <property type="entry name" value="HemolysinCabind"/>
    <property type="match status" value="13"/>
</dbReference>
<feature type="region of interest" description="Disordered" evidence="5">
    <location>
        <begin position="758"/>
        <end position="811"/>
    </location>
</feature>
<dbReference type="PANTHER" id="PTHR38340">
    <property type="entry name" value="S-LAYER PROTEIN"/>
    <property type="match status" value="1"/>
</dbReference>
<dbReference type="SUPFAM" id="SSF51120">
    <property type="entry name" value="beta-Roll"/>
    <property type="match status" value="2"/>
</dbReference>
<feature type="compositionally biased region" description="Low complexity" evidence="5">
    <location>
        <begin position="5798"/>
        <end position="5830"/>
    </location>
</feature>
<feature type="compositionally biased region" description="Acidic residues" evidence="5">
    <location>
        <begin position="766"/>
        <end position="794"/>
    </location>
</feature>
<evidence type="ECO:0000256" key="5">
    <source>
        <dbReference type="SAM" id="MobiDB-lite"/>
    </source>
</evidence>
<dbReference type="PANTHER" id="PTHR38340:SF1">
    <property type="entry name" value="S-LAYER PROTEIN"/>
    <property type="match status" value="1"/>
</dbReference>
<dbReference type="Gene3D" id="1.10.287.1490">
    <property type="match status" value="1"/>
</dbReference>
<name>A0ABU1HLD8_9GAMM</name>
<gene>
    <name evidence="6" type="ORF">QC821_19115</name>
</gene>
<evidence type="ECO:0000256" key="2">
    <source>
        <dbReference type="ARBA" id="ARBA00022525"/>
    </source>
</evidence>
<keyword evidence="7" id="KW-1185">Reference proteome</keyword>
<dbReference type="Gene3D" id="2.150.10.10">
    <property type="entry name" value="Serralysin-like metalloprotease, C-terminal"/>
    <property type="match status" value="3"/>
</dbReference>
<feature type="compositionally biased region" description="Polar residues" evidence="5">
    <location>
        <begin position="797"/>
        <end position="807"/>
    </location>
</feature>
<evidence type="ECO:0000256" key="3">
    <source>
        <dbReference type="ARBA" id="ARBA00022837"/>
    </source>
</evidence>
<protein>
    <submittedName>
        <fullName evidence="6">Uncharacterized protein</fullName>
    </submittedName>
</protein>
<keyword evidence="4" id="KW-0175">Coiled coil</keyword>
<dbReference type="Proteomes" id="UP001251374">
    <property type="component" value="Unassembled WGS sequence"/>
</dbReference>
<accession>A0ABU1HLD8</accession>
<dbReference type="InterPro" id="IPR050557">
    <property type="entry name" value="RTX_toxin/Mannuronan_C5-epim"/>
</dbReference>
<dbReference type="PROSITE" id="PS00330">
    <property type="entry name" value="HEMOLYSIN_CALCIUM"/>
    <property type="match status" value="3"/>
</dbReference>
<organism evidence="6 7">
    <name type="scientific">Franzmannia qiaohouensis</name>
    <dbReference type="NCBI Taxonomy" id="1329370"/>
    <lineage>
        <taxon>Bacteria</taxon>
        <taxon>Pseudomonadati</taxon>
        <taxon>Pseudomonadota</taxon>
        <taxon>Gammaproteobacteria</taxon>
        <taxon>Oceanospirillales</taxon>
        <taxon>Halomonadaceae</taxon>
        <taxon>Franzmannia</taxon>
    </lineage>
</organism>
<comment type="caution">
    <text evidence="6">The sequence shown here is derived from an EMBL/GenBank/DDBJ whole genome shotgun (WGS) entry which is preliminary data.</text>
</comment>
<dbReference type="PRINTS" id="PR00313">
    <property type="entry name" value="CABNDNGRPT"/>
</dbReference>
<reference evidence="6 7" key="1">
    <citation type="submission" date="2023-04" db="EMBL/GenBank/DDBJ databases">
        <title>A long-awaited taxogenomic arrangement of the family Halomonadaceae.</title>
        <authorList>
            <person name="De La Haba R."/>
            <person name="Chuvochina M."/>
            <person name="Wittouck S."/>
            <person name="Arahal D.R."/>
            <person name="Sanchez-Porro C."/>
            <person name="Hugenholtz P."/>
            <person name="Ventosa A."/>
        </authorList>
    </citation>
    <scope>NUCLEOTIDE SEQUENCE [LARGE SCALE GENOMIC DNA]</scope>
    <source>
        <strain evidence="6 7">DSM 26770</strain>
    </source>
</reference>